<evidence type="ECO:0000259" key="2">
    <source>
        <dbReference type="PROSITE" id="PS51253"/>
    </source>
</evidence>
<evidence type="ECO:0000256" key="1">
    <source>
        <dbReference type="ARBA" id="ARBA00023125"/>
    </source>
</evidence>
<reference evidence="3" key="2">
    <citation type="submission" date="2025-09" db="UniProtKB">
        <authorList>
            <consortium name="Ensembl"/>
        </authorList>
    </citation>
    <scope>IDENTIFICATION</scope>
</reference>
<feature type="domain" description="HTH CENPB-type" evidence="2">
    <location>
        <begin position="202"/>
        <end position="280"/>
    </location>
</feature>
<protein>
    <submittedName>
        <fullName evidence="3">Uncharacterized LOC109522484</fullName>
    </submittedName>
</protein>
<dbReference type="GeneTree" id="ENSGT00940000167849"/>
<dbReference type="Gene3D" id="1.10.10.60">
    <property type="entry name" value="Homeodomain-like"/>
    <property type="match status" value="2"/>
</dbReference>
<dbReference type="Proteomes" id="UP000264820">
    <property type="component" value="Unplaced"/>
</dbReference>
<dbReference type="PROSITE" id="PS51253">
    <property type="entry name" value="HTH_CENPB"/>
    <property type="match status" value="1"/>
</dbReference>
<dbReference type="SMART" id="SM00674">
    <property type="entry name" value="CENPB"/>
    <property type="match status" value="1"/>
</dbReference>
<dbReference type="GO" id="GO:0003677">
    <property type="term" value="F:DNA binding"/>
    <property type="evidence" value="ECO:0007669"/>
    <property type="project" value="UniProtKB-KW"/>
</dbReference>
<keyword evidence="4" id="KW-1185">Reference proteome</keyword>
<proteinExistence type="predicted"/>
<dbReference type="SUPFAM" id="SSF46689">
    <property type="entry name" value="Homeodomain-like"/>
    <property type="match status" value="2"/>
</dbReference>
<reference evidence="3" key="1">
    <citation type="submission" date="2025-08" db="UniProtKB">
        <authorList>
            <consortium name="Ensembl"/>
        </authorList>
    </citation>
    <scope>IDENTIFICATION</scope>
</reference>
<dbReference type="AlphaFoldDB" id="A0A3Q2YUL2"/>
<dbReference type="Ensembl" id="ENSHCOT00000000866.1">
    <property type="protein sequence ID" value="ENSHCOP00000022517.1"/>
    <property type="gene ID" value="ENSHCOG00000010284.1"/>
</dbReference>
<dbReference type="PANTHER" id="PTHR19303:SF27">
    <property type="entry name" value="HTH CENPB-TYPE DOMAIN-CONTAINING PROTEIN"/>
    <property type="match status" value="1"/>
</dbReference>
<organism evidence="3 4">
    <name type="scientific">Hippocampus comes</name>
    <name type="common">Tiger tail seahorse</name>
    <dbReference type="NCBI Taxonomy" id="109280"/>
    <lineage>
        <taxon>Eukaryota</taxon>
        <taxon>Metazoa</taxon>
        <taxon>Chordata</taxon>
        <taxon>Craniata</taxon>
        <taxon>Vertebrata</taxon>
        <taxon>Euteleostomi</taxon>
        <taxon>Actinopterygii</taxon>
        <taxon>Neopterygii</taxon>
        <taxon>Teleostei</taxon>
        <taxon>Neoteleostei</taxon>
        <taxon>Acanthomorphata</taxon>
        <taxon>Syngnathiaria</taxon>
        <taxon>Syngnathiformes</taxon>
        <taxon>Syngnathoidei</taxon>
        <taxon>Syngnathidae</taxon>
        <taxon>Hippocampus</taxon>
    </lineage>
</organism>
<dbReference type="InterPro" id="IPR006600">
    <property type="entry name" value="HTH_CenpB_DNA-bd_dom"/>
</dbReference>
<dbReference type="PANTHER" id="PTHR19303">
    <property type="entry name" value="TRANSPOSON"/>
    <property type="match status" value="1"/>
</dbReference>
<dbReference type="GO" id="GO:0005634">
    <property type="term" value="C:nucleus"/>
    <property type="evidence" value="ECO:0007669"/>
    <property type="project" value="TreeGrafter"/>
</dbReference>
<keyword evidence="1" id="KW-0238">DNA-binding</keyword>
<evidence type="ECO:0000313" key="3">
    <source>
        <dbReference type="Ensembl" id="ENSHCOP00000022517.1"/>
    </source>
</evidence>
<accession>A0A3Q2YUL2</accession>
<evidence type="ECO:0000313" key="4">
    <source>
        <dbReference type="Proteomes" id="UP000264820"/>
    </source>
</evidence>
<dbReference type="InterPro" id="IPR009057">
    <property type="entry name" value="Homeodomain-like_sf"/>
</dbReference>
<dbReference type="InterPro" id="IPR050863">
    <property type="entry name" value="CenT-Element_Derived"/>
</dbReference>
<dbReference type="Pfam" id="PF03221">
    <property type="entry name" value="HTH_Tnp_Tc5"/>
    <property type="match status" value="1"/>
</dbReference>
<name>A0A3Q2YUL2_HIPCM</name>
<sequence>MEQTELLEPTANIPEEDKNISELLANAPKEEQTEISVSYAMEVSERLANEQEIEYTRWLATERESRMENGIKTGRLKSDFKEESAGRLDIATSLHTVAFRDFSTTPEFSHRSRSDAITKKDLRYHESLKHSYKKKCIREDKPKRKNVMTTIALKKELIAKWECGTRVSDLAVQYNMAKSTISTILKRKEAIKAADVAKGVKTLSSRRTDKVEEVEKVLLEWITHKQLRGDTVSETLICDKARELHNALTRDDPGSSAEEFKASKGWFCKFKKRSGIHGVLRTREAARAGKEDAERIEDQFQNFVCSQGFLP</sequence>